<proteinExistence type="predicted"/>
<dbReference type="Proteomes" id="UP000319335">
    <property type="component" value="Unassembled WGS sequence"/>
</dbReference>
<dbReference type="AlphaFoldDB" id="A0A7Z8KP23"/>
<organism evidence="2 3">
    <name type="scientific">Methanolobus vulcani</name>
    <dbReference type="NCBI Taxonomy" id="38026"/>
    <lineage>
        <taxon>Archaea</taxon>
        <taxon>Methanobacteriati</taxon>
        <taxon>Methanobacteriota</taxon>
        <taxon>Stenosarchaea group</taxon>
        <taxon>Methanomicrobia</taxon>
        <taxon>Methanosarcinales</taxon>
        <taxon>Methanosarcinaceae</taxon>
        <taxon>Methanolobus</taxon>
    </lineage>
</organism>
<reference evidence="2 3" key="1">
    <citation type="submission" date="2019-06" db="EMBL/GenBank/DDBJ databases">
        <title>Draft genome sequence of Methanolobus vulcani B1d.</title>
        <authorList>
            <person name="Creighbaum A.J."/>
            <person name="Ticak T."/>
            <person name="Hariraju D."/>
            <person name="Arivett B.A."/>
            <person name="Ferguson D.J.Jr."/>
        </authorList>
    </citation>
    <scope>NUCLEOTIDE SEQUENCE [LARGE SCALE GENOMIC DNA]</scope>
    <source>
        <strain evidence="2 3">B1d</strain>
    </source>
</reference>
<feature type="domain" description="DUF1638" evidence="1">
    <location>
        <begin position="80"/>
        <end position="255"/>
    </location>
</feature>
<dbReference type="OrthoDB" id="53190at2157"/>
<accession>A0A7Z8KP23</accession>
<evidence type="ECO:0000313" key="2">
    <source>
        <dbReference type="EMBL" id="TQD23420.1"/>
    </source>
</evidence>
<dbReference type="EMBL" id="VIAQ01000020">
    <property type="protein sequence ID" value="TQD23420.1"/>
    <property type="molecule type" value="Genomic_DNA"/>
</dbReference>
<protein>
    <submittedName>
        <fullName evidence="2">DUF1638 domain-containing protein</fullName>
    </submittedName>
</protein>
<gene>
    <name evidence="2" type="ORF">FKV42_12875</name>
</gene>
<dbReference type="RefSeq" id="WP_154810730.1">
    <property type="nucleotide sequence ID" value="NZ_VIAQ01000020.1"/>
</dbReference>
<dbReference type="InterPro" id="IPR012437">
    <property type="entry name" value="DUF1638"/>
</dbReference>
<comment type="caution">
    <text evidence="2">The sequence shown here is derived from an EMBL/GenBank/DDBJ whole genome shotgun (WGS) entry which is preliminary data.</text>
</comment>
<evidence type="ECO:0000259" key="1">
    <source>
        <dbReference type="Pfam" id="PF07796"/>
    </source>
</evidence>
<name>A0A7Z8KP23_9EURY</name>
<sequence length="267" mass="30681">MPLLTILSCKILQDEIVHILENDSSVDEILVVGNGQEDDFVSKLRKAGLKFHLLSPVKLRSDTESYRNDTEKYTVMIYMVELALHEFPKTLKTEIYKLLDELSTCSNGILMFYGLCGNVFDKIEPDFAHLEETCPIRILRDDTRTVDDCVGATLGGCQEYLATLKKFSEHGTFLFTPMYAHAWREIMRVDPEKPEKTIKMLKKVNEITGYKRVAKVKTGLTYTENFDEKVDEFAEIFDFEVLEIEGGQSLFEKCYSDIKEELLVKSL</sequence>
<keyword evidence="3" id="KW-1185">Reference proteome</keyword>
<dbReference type="Pfam" id="PF07796">
    <property type="entry name" value="DUF1638"/>
    <property type="match status" value="1"/>
</dbReference>
<evidence type="ECO:0000313" key="3">
    <source>
        <dbReference type="Proteomes" id="UP000319335"/>
    </source>
</evidence>